<keyword evidence="3" id="KW-0862">Zinc</keyword>
<dbReference type="AlphaFoldDB" id="A0A7R9MR30"/>
<feature type="non-terminal residue" evidence="11">
    <location>
        <position position="87"/>
    </location>
</feature>
<name>A0A7R9MR30_9ACAR</name>
<evidence type="ECO:0000313" key="11">
    <source>
        <dbReference type="EMBL" id="CAD7664880.1"/>
    </source>
</evidence>
<sequence>YKCHTIESLIKFVAFVAILLRTSISVPLLVVRVKHSSGEMPTNLIDLITPLKLTICHFGGNCDITVKTRRMCQCCRLKKCLAIGMTT</sequence>
<evidence type="ECO:0000256" key="7">
    <source>
        <dbReference type="ARBA" id="ARBA00023170"/>
    </source>
</evidence>
<evidence type="ECO:0000256" key="4">
    <source>
        <dbReference type="ARBA" id="ARBA00023015"/>
    </source>
</evidence>
<evidence type="ECO:0000256" key="2">
    <source>
        <dbReference type="ARBA" id="ARBA00022771"/>
    </source>
</evidence>
<feature type="domain" description="Nuclear receptor" evidence="10">
    <location>
        <begin position="56"/>
        <end position="87"/>
    </location>
</feature>
<dbReference type="GO" id="GO:0030154">
    <property type="term" value="P:cell differentiation"/>
    <property type="evidence" value="ECO:0007669"/>
    <property type="project" value="TreeGrafter"/>
</dbReference>
<protein>
    <recommendedName>
        <fullName evidence="10">Nuclear receptor domain-containing protein</fullName>
    </recommendedName>
</protein>
<keyword evidence="9" id="KW-0812">Transmembrane</keyword>
<dbReference type="SUPFAM" id="SSF57716">
    <property type="entry name" value="Glucocorticoid receptor-like (DNA-binding domain)"/>
    <property type="match status" value="1"/>
</dbReference>
<evidence type="ECO:0000256" key="1">
    <source>
        <dbReference type="ARBA" id="ARBA00022723"/>
    </source>
</evidence>
<dbReference type="PANTHER" id="PTHR24082">
    <property type="entry name" value="NUCLEAR HORMONE RECEPTOR"/>
    <property type="match status" value="1"/>
</dbReference>
<dbReference type="InterPro" id="IPR013088">
    <property type="entry name" value="Znf_NHR/GATA"/>
</dbReference>
<dbReference type="GO" id="GO:0000122">
    <property type="term" value="P:negative regulation of transcription by RNA polymerase II"/>
    <property type="evidence" value="ECO:0007669"/>
    <property type="project" value="TreeGrafter"/>
</dbReference>
<keyword evidence="4" id="KW-0805">Transcription regulation</keyword>
<keyword evidence="2" id="KW-0863">Zinc-finger</keyword>
<evidence type="ECO:0000256" key="6">
    <source>
        <dbReference type="ARBA" id="ARBA00023163"/>
    </source>
</evidence>
<keyword evidence="6" id="KW-0804">Transcription</keyword>
<evidence type="ECO:0000256" key="9">
    <source>
        <dbReference type="SAM" id="Phobius"/>
    </source>
</evidence>
<keyword evidence="9" id="KW-1133">Transmembrane helix</keyword>
<dbReference type="InterPro" id="IPR050234">
    <property type="entry name" value="Nuclear_hormone_rcpt_NR1"/>
</dbReference>
<dbReference type="Proteomes" id="UP000728032">
    <property type="component" value="Unassembled WGS sequence"/>
</dbReference>
<dbReference type="GO" id="GO:0045944">
    <property type="term" value="P:positive regulation of transcription by RNA polymerase II"/>
    <property type="evidence" value="ECO:0007669"/>
    <property type="project" value="TreeGrafter"/>
</dbReference>
<organism evidence="11">
    <name type="scientific">Oppiella nova</name>
    <dbReference type="NCBI Taxonomy" id="334625"/>
    <lineage>
        <taxon>Eukaryota</taxon>
        <taxon>Metazoa</taxon>
        <taxon>Ecdysozoa</taxon>
        <taxon>Arthropoda</taxon>
        <taxon>Chelicerata</taxon>
        <taxon>Arachnida</taxon>
        <taxon>Acari</taxon>
        <taxon>Acariformes</taxon>
        <taxon>Sarcoptiformes</taxon>
        <taxon>Oribatida</taxon>
        <taxon>Brachypylina</taxon>
        <taxon>Oppioidea</taxon>
        <taxon>Oppiidae</taxon>
        <taxon>Oppiella</taxon>
    </lineage>
</organism>
<dbReference type="PROSITE" id="PS51030">
    <property type="entry name" value="NUCLEAR_REC_DBD_2"/>
    <property type="match status" value="1"/>
</dbReference>
<gene>
    <name evidence="11" type="ORF">ONB1V03_LOCUS21438</name>
</gene>
<keyword evidence="7" id="KW-0675">Receptor</keyword>
<evidence type="ECO:0000256" key="3">
    <source>
        <dbReference type="ARBA" id="ARBA00022833"/>
    </source>
</evidence>
<evidence type="ECO:0000259" key="10">
    <source>
        <dbReference type="PROSITE" id="PS51030"/>
    </source>
</evidence>
<keyword evidence="1" id="KW-0479">Metal-binding</keyword>
<dbReference type="GO" id="GO:0008270">
    <property type="term" value="F:zinc ion binding"/>
    <property type="evidence" value="ECO:0007669"/>
    <property type="project" value="UniProtKB-KW"/>
</dbReference>
<feature type="transmembrane region" description="Helical" evidence="9">
    <location>
        <begin position="12"/>
        <end position="31"/>
    </location>
</feature>
<evidence type="ECO:0000256" key="8">
    <source>
        <dbReference type="ARBA" id="ARBA00023242"/>
    </source>
</evidence>
<proteinExistence type="predicted"/>
<dbReference type="InterPro" id="IPR001628">
    <property type="entry name" value="Znf_hrmn_rcpt"/>
</dbReference>
<keyword evidence="5" id="KW-0238">DNA-binding</keyword>
<feature type="non-terminal residue" evidence="11">
    <location>
        <position position="1"/>
    </location>
</feature>
<dbReference type="GO" id="GO:0000978">
    <property type="term" value="F:RNA polymerase II cis-regulatory region sequence-specific DNA binding"/>
    <property type="evidence" value="ECO:0007669"/>
    <property type="project" value="TreeGrafter"/>
</dbReference>
<dbReference type="Gene3D" id="3.30.50.10">
    <property type="entry name" value="Erythroid Transcription Factor GATA-1, subunit A"/>
    <property type="match status" value="1"/>
</dbReference>
<dbReference type="OrthoDB" id="6247587at2759"/>
<dbReference type="PANTHER" id="PTHR24082:SF283">
    <property type="entry name" value="NUCLEAR HORMONE RECEPTOR HR96"/>
    <property type="match status" value="1"/>
</dbReference>
<keyword evidence="8" id="KW-0539">Nucleus</keyword>
<evidence type="ECO:0000256" key="5">
    <source>
        <dbReference type="ARBA" id="ARBA00023125"/>
    </source>
</evidence>
<dbReference type="Pfam" id="PF00105">
    <property type="entry name" value="zf-C4"/>
    <property type="match status" value="1"/>
</dbReference>
<keyword evidence="12" id="KW-1185">Reference proteome</keyword>
<reference evidence="11" key="1">
    <citation type="submission" date="2020-11" db="EMBL/GenBank/DDBJ databases">
        <authorList>
            <person name="Tran Van P."/>
        </authorList>
    </citation>
    <scope>NUCLEOTIDE SEQUENCE</scope>
</reference>
<dbReference type="GO" id="GO:0004879">
    <property type="term" value="F:nuclear receptor activity"/>
    <property type="evidence" value="ECO:0007669"/>
    <property type="project" value="TreeGrafter"/>
</dbReference>
<dbReference type="EMBL" id="OC956527">
    <property type="protein sequence ID" value="CAD7664880.1"/>
    <property type="molecule type" value="Genomic_DNA"/>
</dbReference>
<keyword evidence="9" id="KW-0472">Membrane</keyword>
<dbReference type="EMBL" id="CAJPVJ010041702">
    <property type="protein sequence ID" value="CAG2182017.1"/>
    <property type="molecule type" value="Genomic_DNA"/>
</dbReference>
<evidence type="ECO:0000313" key="12">
    <source>
        <dbReference type="Proteomes" id="UP000728032"/>
    </source>
</evidence>
<accession>A0A7R9MR30</accession>